<dbReference type="AlphaFoldDB" id="A0A402BCS5"/>
<dbReference type="Gene3D" id="3.40.50.1820">
    <property type="entry name" value="alpha/beta hydrolase"/>
    <property type="match status" value="1"/>
</dbReference>
<keyword evidence="4" id="KW-1185">Reference proteome</keyword>
<dbReference type="EMBL" id="BIFT01000001">
    <property type="protein sequence ID" value="GCE29134.1"/>
    <property type="molecule type" value="Genomic_DNA"/>
</dbReference>
<organism evidence="3 4">
    <name type="scientific">Dictyobacter alpinus</name>
    <dbReference type="NCBI Taxonomy" id="2014873"/>
    <lineage>
        <taxon>Bacteria</taxon>
        <taxon>Bacillati</taxon>
        <taxon>Chloroflexota</taxon>
        <taxon>Ktedonobacteria</taxon>
        <taxon>Ktedonobacterales</taxon>
        <taxon>Dictyobacteraceae</taxon>
        <taxon>Dictyobacter</taxon>
    </lineage>
</organism>
<dbReference type="SUPFAM" id="SSF53474">
    <property type="entry name" value="alpha/beta-Hydrolases"/>
    <property type="match status" value="1"/>
</dbReference>
<sequence>MSEENSNLLNSTPSEPKKPFLQPRLTWKQLTLTLLLLLIVIWAFIPAIRSFTLVANSNRSHQTQTDPAGLPVKNVQFTATDGIKLSGWLAIANPQAPTIILVHGFKGNRTEMIPAARILYTGGYNVLLYDSRGCGASEGWEITLGAREPLDVLGAVKYLKGRSDLSNKHFGLVGNSLGSGIVLMAAAREPSILATVADSVWVDSQAQTNRMGSLNIGPLTLPLLPYEPALVDQLIGGQLTATRPIDAIHQLSPRAVLLIQSADDQNTTTPPSGEHQLFAAAGEPKQEWIVPTGGHTGAVRAHHDEYAQRVLAFFNIHLKLT</sequence>
<keyword evidence="3" id="KW-0378">Hydrolase</keyword>
<feature type="domain" description="AB hydrolase-1" evidence="2">
    <location>
        <begin position="97"/>
        <end position="197"/>
    </location>
</feature>
<dbReference type="GO" id="GO:0016787">
    <property type="term" value="F:hydrolase activity"/>
    <property type="evidence" value="ECO:0007669"/>
    <property type="project" value="UniProtKB-KW"/>
</dbReference>
<dbReference type="InterPro" id="IPR000073">
    <property type="entry name" value="AB_hydrolase_1"/>
</dbReference>
<dbReference type="PANTHER" id="PTHR43358:SF4">
    <property type="entry name" value="ALPHA_BETA HYDROLASE FOLD-1 DOMAIN-CONTAINING PROTEIN"/>
    <property type="match status" value="1"/>
</dbReference>
<evidence type="ECO:0000313" key="4">
    <source>
        <dbReference type="Proteomes" id="UP000287171"/>
    </source>
</evidence>
<keyword evidence="1" id="KW-1133">Transmembrane helix</keyword>
<comment type="caution">
    <text evidence="3">The sequence shown here is derived from an EMBL/GenBank/DDBJ whole genome shotgun (WGS) entry which is preliminary data.</text>
</comment>
<evidence type="ECO:0000259" key="2">
    <source>
        <dbReference type="Pfam" id="PF00561"/>
    </source>
</evidence>
<dbReference type="RefSeq" id="WP_126629271.1">
    <property type="nucleotide sequence ID" value="NZ_BIFT01000001.1"/>
</dbReference>
<gene>
    <name evidence="3" type="ORF">KDA_46180</name>
</gene>
<dbReference type="OrthoDB" id="9805123at2"/>
<feature type="transmembrane region" description="Helical" evidence="1">
    <location>
        <begin position="30"/>
        <end position="48"/>
    </location>
</feature>
<dbReference type="Proteomes" id="UP000287171">
    <property type="component" value="Unassembled WGS sequence"/>
</dbReference>
<evidence type="ECO:0000313" key="3">
    <source>
        <dbReference type="EMBL" id="GCE29134.1"/>
    </source>
</evidence>
<dbReference type="PANTHER" id="PTHR43358">
    <property type="entry name" value="ALPHA/BETA-HYDROLASE"/>
    <property type="match status" value="1"/>
</dbReference>
<accession>A0A402BCS5</accession>
<name>A0A402BCS5_9CHLR</name>
<protein>
    <submittedName>
        <fullName evidence="3">Alpha/beta hydrolase</fullName>
    </submittedName>
</protein>
<dbReference type="InterPro" id="IPR029058">
    <property type="entry name" value="AB_hydrolase_fold"/>
</dbReference>
<keyword evidence="1" id="KW-0812">Transmembrane</keyword>
<dbReference type="InterPro" id="IPR052920">
    <property type="entry name" value="DNA-binding_regulatory"/>
</dbReference>
<reference evidence="4" key="1">
    <citation type="submission" date="2018-12" db="EMBL/GenBank/DDBJ databases">
        <title>Tengunoibacter tsumagoiensis gen. nov., sp. nov., Dictyobacter kobayashii sp. nov., D. alpinus sp. nov., and D. joshuensis sp. nov. and description of Dictyobacteraceae fam. nov. within the order Ktedonobacterales isolated from Tengu-no-mugimeshi.</title>
        <authorList>
            <person name="Wang C.M."/>
            <person name="Zheng Y."/>
            <person name="Sakai Y."/>
            <person name="Toyoda A."/>
            <person name="Minakuchi Y."/>
            <person name="Abe K."/>
            <person name="Yokota A."/>
            <person name="Yabe S."/>
        </authorList>
    </citation>
    <scope>NUCLEOTIDE SEQUENCE [LARGE SCALE GENOMIC DNA]</scope>
    <source>
        <strain evidence="4">Uno16</strain>
    </source>
</reference>
<evidence type="ECO:0000256" key="1">
    <source>
        <dbReference type="SAM" id="Phobius"/>
    </source>
</evidence>
<proteinExistence type="predicted"/>
<keyword evidence="1" id="KW-0472">Membrane</keyword>
<dbReference type="Pfam" id="PF00561">
    <property type="entry name" value="Abhydrolase_1"/>
    <property type="match status" value="1"/>
</dbReference>